<keyword evidence="4" id="KW-1185">Reference proteome</keyword>
<evidence type="ECO:0000256" key="1">
    <source>
        <dbReference type="RuleBase" id="RU004273"/>
    </source>
</evidence>
<dbReference type="SMART" id="SM00156">
    <property type="entry name" value="PP2Ac"/>
    <property type="match status" value="1"/>
</dbReference>
<dbReference type="EMBL" id="JAFCMP010000523">
    <property type="protein sequence ID" value="KAG5177643.1"/>
    <property type="molecule type" value="Genomic_DNA"/>
</dbReference>
<dbReference type="PRINTS" id="PR00114">
    <property type="entry name" value="STPHPHTASE"/>
</dbReference>
<dbReference type="Proteomes" id="UP000664859">
    <property type="component" value="Unassembled WGS sequence"/>
</dbReference>
<reference evidence="3" key="1">
    <citation type="submission" date="2021-02" db="EMBL/GenBank/DDBJ databases">
        <title>First Annotated Genome of the Yellow-green Alga Tribonema minus.</title>
        <authorList>
            <person name="Mahan K.M."/>
        </authorList>
    </citation>
    <scope>NUCLEOTIDE SEQUENCE</scope>
    <source>
        <strain evidence="3">UTEX B ZZ1240</strain>
    </source>
</reference>
<dbReference type="CDD" id="cd00144">
    <property type="entry name" value="MPP_PPP_family"/>
    <property type="match status" value="1"/>
</dbReference>
<dbReference type="InterPro" id="IPR029052">
    <property type="entry name" value="Metallo-depent_PP-like"/>
</dbReference>
<dbReference type="InterPro" id="IPR006186">
    <property type="entry name" value="Ser/Thr-sp_prot-phosphatase"/>
</dbReference>
<feature type="non-terminal residue" evidence="3">
    <location>
        <position position="1"/>
    </location>
</feature>
<accession>A0A835YNA0</accession>
<keyword evidence="1" id="KW-0378">Hydrolase</keyword>
<dbReference type="PANTHER" id="PTHR11668">
    <property type="entry name" value="SERINE/THREONINE PROTEIN PHOSPHATASE"/>
    <property type="match status" value="1"/>
</dbReference>
<dbReference type="Gene3D" id="3.60.21.10">
    <property type="match status" value="1"/>
</dbReference>
<protein>
    <recommendedName>
        <fullName evidence="1">Serine/threonine-protein phosphatase</fullName>
        <ecNumber evidence="1">3.1.3.16</ecNumber>
    </recommendedName>
</protein>
<gene>
    <name evidence="3" type="ORF">JKP88DRAFT_331824</name>
</gene>
<dbReference type="PANTHER" id="PTHR11668:SF496">
    <property type="entry name" value="SERINE_THREONINE-PROTEIN PHOSPHATASE"/>
    <property type="match status" value="1"/>
</dbReference>
<dbReference type="EC" id="3.1.3.16" evidence="1"/>
<sequence>MGLCDQASALLEQEARCLTLQSPCHVFGDIHAGNLDDLHFFADTVWPRGARLAPGRLLFLGDYVDRGAASLECVAYLLALKLTAPRKVFLLRGNHELRDVSSWVEYYGAGSFLAQCSARFGGERGAHVWEVVNTVFDRMPLAAVVDGDLFCIHGGIPRPRGALSQIDAIQRVPAAAAVSPPYPCEDPDLSRVAYECLWSDPASASREGAMDGAGYGANPRGATAQCFGRAAVEAFLARHGLSYIIRAHEKTAEGVALSKGGRVLTVFSTSKDHDLGGGAVSACLLIDDGCIEVITKDPGYESRTDRRKRAAAAEAAASQAGAAADRAAGAASAAAAAAVARTKFLFP</sequence>
<dbReference type="InterPro" id="IPR050341">
    <property type="entry name" value="PP1_catalytic_subunit"/>
</dbReference>
<dbReference type="GO" id="GO:0005737">
    <property type="term" value="C:cytoplasm"/>
    <property type="evidence" value="ECO:0007669"/>
    <property type="project" value="TreeGrafter"/>
</dbReference>
<comment type="similarity">
    <text evidence="1">Belongs to the PPP phosphatase family.</text>
</comment>
<evidence type="ECO:0000313" key="3">
    <source>
        <dbReference type="EMBL" id="KAG5177643.1"/>
    </source>
</evidence>
<name>A0A835YNA0_9STRA</name>
<dbReference type="OrthoDB" id="256429at2759"/>
<dbReference type="PROSITE" id="PS00125">
    <property type="entry name" value="SER_THR_PHOSPHATASE"/>
    <property type="match status" value="1"/>
</dbReference>
<dbReference type="Pfam" id="PF00149">
    <property type="entry name" value="Metallophos"/>
    <property type="match status" value="1"/>
</dbReference>
<evidence type="ECO:0000259" key="2">
    <source>
        <dbReference type="PROSITE" id="PS00125"/>
    </source>
</evidence>
<evidence type="ECO:0000313" key="4">
    <source>
        <dbReference type="Proteomes" id="UP000664859"/>
    </source>
</evidence>
<organism evidence="3 4">
    <name type="scientific">Tribonema minus</name>
    <dbReference type="NCBI Taxonomy" id="303371"/>
    <lineage>
        <taxon>Eukaryota</taxon>
        <taxon>Sar</taxon>
        <taxon>Stramenopiles</taxon>
        <taxon>Ochrophyta</taxon>
        <taxon>PX clade</taxon>
        <taxon>Xanthophyceae</taxon>
        <taxon>Tribonematales</taxon>
        <taxon>Tribonemataceae</taxon>
        <taxon>Tribonema</taxon>
    </lineage>
</organism>
<dbReference type="GO" id="GO:0004722">
    <property type="term" value="F:protein serine/threonine phosphatase activity"/>
    <property type="evidence" value="ECO:0007669"/>
    <property type="project" value="UniProtKB-EC"/>
</dbReference>
<dbReference type="GO" id="GO:0005634">
    <property type="term" value="C:nucleus"/>
    <property type="evidence" value="ECO:0007669"/>
    <property type="project" value="TreeGrafter"/>
</dbReference>
<proteinExistence type="inferred from homology"/>
<dbReference type="SUPFAM" id="SSF56300">
    <property type="entry name" value="Metallo-dependent phosphatases"/>
    <property type="match status" value="1"/>
</dbReference>
<comment type="caution">
    <text evidence="3">The sequence shown here is derived from an EMBL/GenBank/DDBJ whole genome shotgun (WGS) entry which is preliminary data.</text>
</comment>
<comment type="catalytic activity">
    <reaction evidence="1">
        <text>O-phospho-L-threonyl-[protein] + H2O = L-threonyl-[protein] + phosphate</text>
        <dbReference type="Rhea" id="RHEA:47004"/>
        <dbReference type="Rhea" id="RHEA-COMP:11060"/>
        <dbReference type="Rhea" id="RHEA-COMP:11605"/>
        <dbReference type="ChEBI" id="CHEBI:15377"/>
        <dbReference type="ChEBI" id="CHEBI:30013"/>
        <dbReference type="ChEBI" id="CHEBI:43474"/>
        <dbReference type="ChEBI" id="CHEBI:61977"/>
        <dbReference type="EC" id="3.1.3.16"/>
    </reaction>
</comment>
<dbReference type="AlphaFoldDB" id="A0A835YNA0"/>
<feature type="domain" description="Serine/threonine specific protein phosphatases" evidence="2">
    <location>
        <begin position="91"/>
        <end position="96"/>
    </location>
</feature>
<dbReference type="InterPro" id="IPR004843">
    <property type="entry name" value="Calcineurin-like_PHP"/>
</dbReference>